<proteinExistence type="predicted"/>
<dbReference type="Proteomes" id="UP000634134">
    <property type="component" value="Unassembled WGS sequence"/>
</dbReference>
<keyword evidence="4" id="KW-1185">Reference proteome</keyword>
<dbReference type="InterPro" id="IPR018765">
    <property type="entry name" value="DUF2341"/>
</dbReference>
<comment type="caution">
    <text evidence="3">The sequence shown here is derived from an EMBL/GenBank/DDBJ whole genome shotgun (WGS) entry which is preliminary data.</text>
</comment>
<feature type="domain" description="DUF2341" evidence="2">
    <location>
        <begin position="80"/>
        <end position="163"/>
    </location>
</feature>
<protein>
    <submittedName>
        <fullName evidence="3">DUF2341 domain-containing protein</fullName>
    </submittedName>
</protein>
<sequence>MTRKFTCIAVVLTFLFLLKSENLQAKIPLTKPNTTRVKVEKWQFKREITIDNKGDAATDVVVQIKFSTNDFDFSKTKAEGSDIRFSTSSGKLKDSGLAYWTEQWNKGGNTIIWVKIPVLKAKSQNSIFMFYGNSKAAPVSNGDKTFLFFDDFEDGDFTKKWTNTSIGEIIEKDGYLKLKETDGQDGVVTANFNVTGKMIVRTLYQREGADGHWVRAGVGGWNNWLAFGDHTDWAASGTNYVMLFDSASIGSLKSAPLIKLPNTIITDQWRRAEYWFDGKKLFGKQDEVTVEIPLKNAVSKLALRTLDNDSWDNFAYISVSKYSGPELKAVVGVEQNN</sequence>
<name>A0ABR9WIE9_9BACT</name>
<feature type="chain" id="PRO_5045519454" evidence="1">
    <location>
        <begin position="26"/>
        <end position="337"/>
    </location>
</feature>
<dbReference type="EMBL" id="JACYGY010000001">
    <property type="protein sequence ID" value="MBE9463939.1"/>
    <property type="molecule type" value="Genomic_DNA"/>
</dbReference>
<evidence type="ECO:0000313" key="4">
    <source>
        <dbReference type="Proteomes" id="UP000634134"/>
    </source>
</evidence>
<keyword evidence="1" id="KW-0732">Signal</keyword>
<dbReference type="Pfam" id="PF10102">
    <property type="entry name" value="DUF2341"/>
    <property type="match status" value="1"/>
</dbReference>
<accession>A0ABR9WIE9</accession>
<evidence type="ECO:0000313" key="3">
    <source>
        <dbReference type="EMBL" id="MBE9463939.1"/>
    </source>
</evidence>
<feature type="signal peptide" evidence="1">
    <location>
        <begin position="1"/>
        <end position="25"/>
    </location>
</feature>
<organism evidence="3 4">
    <name type="scientific">Dyadobacter subterraneus</name>
    <dbReference type="NCBI Taxonomy" id="2773304"/>
    <lineage>
        <taxon>Bacteria</taxon>
        <taxon>Pseudomonadati</taxon>
        <taxon>Bacteroidota</taxon>
        <taxon>Cytophagia</taxon>
        <taxon>Cytophagales</taxon>
        <taxon>Spirosomataceae</taxon>
        <taxon>Dyadobacter</taxon>
    </lineage>
</organism>
<gene>
    <name evidence="3" type="ORF">IEE83_18810</name>
</gene>
<dbReference type="RefSeq" id="WP_194122033.1">
    <property type="nucleotide sequence ID" value="NZ_JACYGY010000001.1"/>
</dbReference>
<evidence type="ECO:0000259" key="2">
    <source>
        <dbReference type="Pfam" id="PF10102"/>
    </source>
</evidence>
<evidence type="ECO:0000256" key="1">
    <source>
        <dbReference type="SAM" id="SignalP"/>
    </source>
</evidence>
<reference evidence="4" key="1">
    <citation type="submission" date="2023-07" db="EMBL/GenBank/DDBJ databases">
        <title>Dyadobacter sp. nov 'subterranea' isolated from contaminted grondwater.</title>
        <authorList>
            <person name="Szabo I."/>
            <person name="Al-Omari J."/>
            <person name="Szerdahelyi S.G."/>
            <person name="Rado J."/>
        </authorList>
    </citation>
    <scope>NUCLEOTIDE SEQUENCE [LARGE SCALE GENOMIC DNA]</scope>
    <source>
        <strain evidence="4">UP-52</strain>
    </source>
</reference>